<name>A0A6M0S5S7_9CYAN</name>
<feature type="compositionally biased region" description="Basic and acidic residues" evidence="1">
    <location>
        <begin position="151"/>
        <end position="160"/>
    </location>
</feature>
<gene>
    <name evidence="2" type="ORF">D0962_13640</name>
</gene>
<sequence>MAETNFTQLTQLPWPAFISASLILHVGALVASLPVILQVDAPPDNSVTIPVTLVGEGDMPVAAVDSPPPGIPPAEAPLQQPNALGGQDPAVEPTNQHQGLAQQAPPQNGLAQKPEPEAVNTDPSENPITKPNNGTESSDGTITENPPASDHQTHDTEKPQNPESAIGDGAIAISIVGTSTVPPGTPGDWPDVLPTLQSASALSVTDHTCNNALPAGEVTLGLVIAADGSVIQVFAPPDEDTMSAQIASCLLTHALSVNPAAIRFAPAYTGQQAIITDRMQLTLRFSPG</sequence>
<dbReference type="Proteomes" id="UP000473574">
    <property type="component" value="Unassembled WGS sequence"/>
</dbReference>
<organism evidence="2 3">
    <name type="scientific">Adonisia turfae CCMR0082</name>
    <dbReference type="NCBI Taxonomy" id="2304604"/>
    <lineage>
        <taxon>Bacteria</taxon>
        <taxon>Bacillati</taxon>
        <taxon>Cyanobacteriota</taxon>
        <taxon>Adonisia</taxon>
        <taxon>Adonisia turfae</taxon>
    </lineage>
</organism>
<feature type="compositionally biased region" description="Pro residues" evidence="1">
    <location>
        <begin position="66"/>
        <end position="75"/>
    </location>
</feature>
<dbReference type="AlphaFoldDB" id="A0A6M0S5S7"/>
<protein>
    <submittedName>
        <fullName evidence="2">Uncharacterized protein</fullName>
    </submittedName>
</protein>
<reference evidence="2 3" key="1">
    <citation type="journal article" date="2020" name="Microb. Ecol.">
        <title>Ecogenomics of the Marine Benthic Filamentous Cyanobacterium Adonisia.</title>
        <authorList>
            <person name="Walter J.M."/>
            <person name="Coutinho F.H."/>
            <person name="Leomil L."/>
            <person name="Hargreaves P.I."/>
            <person name="Campeao M.E."/>
            <person name="Vieira V.V."/>
            <person name="Silva B.S."/>
            <person name="Fistarol G.O."/>
            <person name="Salomon P.S."/>
            <person name="Sawabe T."/>
            <person name="Mino S."/>
            <person name="Hosokawa M."/>
            <person name="Miyashita H."/>
            <person name="Maruyama F."/>
            <person name="van Verk M.C."/>
            <person name="Dutilh B.E."/>
            <person name="Thompson C.C."/>
            <person name="Thompson F.L."/>
        </authorList>
    </citation>
    <scope>NUCLEOTIDE SEQUENCE [LARGE SCALE GENOMIC DNA]</scope>
    <source>
        <strain evidence="2 3">CCMR0082</strain>
    </source>
</reference>
<proteinExistence type="predicted"/>
<feature type="region of interest" description="Disordered" evidence="1">
    <location>
        <begin position="60"/>
        <end position="165"/>
    </location>
</feature>
<feature type="compositionally biased region" description="Polar residues" evidence="1">
    <location>
        <begin position="121"/>
        <end position="146"/>
    </location>
</feature>
<evidence type="ECO:0000313" key="3">
    <source>
        <dbReference type="Proteomes" id="UP000473574"/>
    </source>
</evidence>
<dbReference type="RefSeq" id="WP_163663629.1">
    <property type="nucleotide sequence ID" value="NZ_QZCE01000002.1"/>
</dbReference>
<comment type="caution">
    <text evidence="2">The sequence shown here is derived from an EMBL/GenBank/DDBJ whole genome shotgun (WGS) entry which is preliminary data.</text>
</comment>
<feature type="compositionally biased region" description="Polar residues" evidence="1">
    <location>
        <begin position="93"/>
        <end position="110"/>
    </location>
</feature>
<dbReference type="EMBL" id="QZCE01000002">
    <property type="protein sequence ID" value="NEZ63817.1"/>
    <property type="molecule type" value="Genomic_DNA"/>
</dbReference>
<evidence type="ECO:0000256" key="1">
    <source>
        <dbReference type="SAM" id="MobiDB-lite"/>
    </source>
</evidence>
<accession>A0A6M0S5S7</accession>
<evidence type="ECO:0000313" key="2">
    <source>
        <dbReference type="EMBL" id="NEZ63817.1"/>
    </source>
</evidence>